<feature type="chain" id="PRO_5024290962" evidence="1">
    <location>
        <begin position="25"/>
        <end position="519"/>
    </location>
</feature>
<dbReference type="RefSeq" id="WP_138589892.1">
    <property type="nucleotide sequence ID" value="NZ_PNBW01000033.1"/>
</dbReference>
<dbReference type="Proteomes" id="UP000307217">
    <property type="component" value="Unassembled WGS sequence"/>
</dbReference>
<proteinExistence type="predicted"/>
<dbReference type="AlphaFoldDB" id="A0A5S3VCR5"/>
<organism evidence="2 5">
    <name type="scientific">Pseudoalteromonas aurantia</name>
    <dbReference type="NCBI Taxonomy" id="43654"/>
    <lineage>
        <taxon>Bacteria</taxon>
        <taxon>Pseudomonadati</taxon>
        <taxon>Pseudomonadota</taxon>
        <taxon>Gammaproteobacteria</taxon>
        <taxon>Alteromonadales</taxon>
        <taxon>Pseudoalteromonadaceae</taxon>
        <taxon>Pseudoalteromonas</taxon>
    </lineage>
</organism>
<reference evidence="2 5" key="1">
    <citation type="submission" date="2018-01" db="EMBL/GenBank/DDBJ databases">
        <authorList>
            <person name="Paulsen S."/>
            <person name="Gram L.K."/>
        </authorList>
    </citation>
    <scope>NUCLEOTIDE SEQUENCE [LARGE SCALE GENOMIC DNA]</scope>
    <source>
        <strain evidence="2 5">S3790</strain>
        <strain evidence="3">S3895</strain>
    </source>
</reference>
<accession>A0A5S3VCR5</accession>
<name>A0A5S3VCR5_9GAMM</name>
<dbReference type="PROSITE" id="PS51257">
    <property type="entry name" value="PROKAR_LIPOPROTEIN"/>
    <property type="match status" value="1"/>
</dbReference>
<evidence type="ECO:0000256" key="1">
    <source>
        <dbReference type="SAM" id="SignalP"/>
    </source>
</evidence>
<dbReference type="Proteomes" id="UP000307164">
    <property type="component" value="Unassembled WGS sequence"/>
</dbReference>
<keyword evidence="4" id="KW-1185">Reference proteome</keyword>
<dbReference type="OrthoDB" id="5905649at2"/>
<sequence length="519" mass="51668">MLANKKSLLALSVTAALTLTGCFSDDDNNVTVPPVEPTEPVVVAPTTPDALGLVVSGSVVDAANTNVITAATISFLEDGAVAENLVDANGEAVTTAADGSFVFTNKDGATLTTVTATVSAEGFISKSFIMDLTGAEGNVAVQLALTSDQVEGVAVKTETATVENATTAADLTAEASKGKAGADVKVPAGTQLQDAAGNPVSGTQISLDVSSADTSSNAAGAIIPEGLNAGSTTTVAQPVGVANVVMTDDQGNKIKKFSNPIQISVAIPASTVLSSGETVKTGDTLSLASHDEVTGQWTNETNVVTVGAQTGDTFAGSFMTDHLTFFAANDVAAVCADTITLATSGDDIPASGLFADIQSTKRSETISITGNSTVLSLSGVAATETATVTVRDANGNAWGTTTGNLCGTTNVVLANQQTFVSESFAVTATCANDENVSAALGGAVVSYAQSGKAPAVASETTAGTYALADIVEGQQYTVNVIPRGVTLAAGATTSFTVTADGTDENGNVDVTCSTTTGGN</sequence>
<evidence type="ECO:0000313" key="3">
    <source>
        <dbReference type="EMBL" id="TMO75987.1"/>
    </source>
</evidence>
<reference evidence="4 5" key="2">
    <citation type="submission" date="2019-06" db="EMBL/GenBank/DDBJ databases">
        <title>Co-occurence of chitin degradation, pigmentation and bioactivity in marine Pseudoalteromonas.</title>
        <authorList>
            <person name="Sonnenschein E.C."/>
            <person name="Bech P.K."/>
        </authorList>
    </citation>
    <scope>NUCLEOTIDE SEQUENCE [LARGE SCALE GENOMIC DNA]</scope>
    <source>
        <strain evidence="5">S3790</strain>
        <strain evidence="4">S3895</strain>
    </source>
</reference>
<dbReference type="SUPFAM" id="SSF49464">
    <property type="entry name" value="Carboxypeptidase regulatory domain-like"/>
    <property type="match status" value="1"/>
</dbReference>
<dbReference type="Gene3D" id="2.60.40.1120">
    <property type="entry name" value="Carboxypeptidase-like, regulatory domain"/>
    <property type="match status" value="1"/>
</dbReference>
<dbReference type="EMBL" id="PNBX01000008">
    <property type="protein sequence ID" value="TMO69951.1"/>
    <property type="molecule type" value="Genomic_DNA"/>
</dbReference>
<evidence type="ECO:0000313" key="2">
    <source>
        <dbReference type="EMBL" id="TMO69951.1"/>
    </source>
</evidence>
<reference evidence="2" key="3">
    <citation type="submission" date="2019-09" db="EMBL/GenBank/DDBJ databases">
        <title>Co-occurence of chitin degradation, pigmentation and bioactivity in marine Pseudoalteromonas.</title>
        <authorList>
            <person name="Sonnenschein E.C."/>
            <person name="Bech P.K."/>
        </authorList>
    </citation>
    <scope>NUCLEOTIDE SEQUENCE</scope>
    <source>
        <strain evidence="2">S3790</strain>
        <strain evidence="3">S3895</strain>
    </source>
</reference>
<evidence type="ECO:0000313" key="4">
    <source>
        <dbReference type="Proteomes" id="UP000307164"/>
    </source>
</evidence>
<protein>
    <submittedName>
        <fullName evidence="2">Uncharacterized protein</fullName>
    </submittedName>
</protein>
<gene>
    <name evidence="2" type="ORF">CWC19_02860</name>
    <name evidence="3" type="ORF">CWC20_06965</name>
</gene>
<comment type="caution">
    <text evidence="2">The sequence shown here is derived from an EMBL/GenBank/DDBJ whole genome shotgun (WGS) entry which is preliminary data.</text>
</comment>
<dbReference type="EMBL" id="PNBW01000033">
    <property type="protein sequence ID" value="TMO75987.1"/>
    <property type="molecule type" value="Genomic_DNA"/>
</dbReference>
<dbReference type="InterPro" id="IPR008969">
    <property type="entry name" value="CarboxyPept-like_regulatory"/>
</dbReference>
<keyword evidence="1" id="KW-0732">Signal</keyword>
<evidence type="ECO:0000313" key="5">
    <source>
        <dbReference type="Proteomes" id="UP000307217"/>
    </source>
</evidence>
<feature type="signal peptide" evidence="1">
    <location>
        <begin position="1"/>
        <end position="24"/>
    </location>
</feature>